<dbReference type="SUPFAM" id="SSF53720">
    <property type="entry name" value="ALDH-like"/>
    <property type="match status" value="1"/>
</dbReference>
<evidence type="ECO:0000313" key="4">
    <source>
        <dbReference type="EMBL" id="MFC4241996.1"/>
    </source>
</evidence>
<dbReference type="InterPro" id="IPR016161">
    <property type="entry name" value="Ald_DH/histidinol_DH"/>
</dbReference>
<evidence type="ECO:0000313" key="5">
    <source>
        <dbReference type="Proteomes" id="UP001595900"/>
    </source>
</evidence>
<accession>A0ABV8Q156</accession>
<dbReference type="InterPro" id="IPR016163">
    <property type="entry name" value="Ald_DH_C"/>
</dbReference>
<proteinExistence type="inferred from homology"/>
<protein>
    <submittedName>
        <fullName evidence="4">Aldehyde dehydrogenase family protein</fullName>
    </submittedName>
</protein>
<dbReference type="InterPro" id="IPR016162">
    <property type="entry name" value="Ald_DH_N"/>
</dbReference>
<evidence type="ECO:0000259" key="3">
    <source>
        <dbReference type="Pfam" id="PF00171"/>
    </source>
</evidence>
<keyword evidence="2" id="KW-0560">Oxidoreductase</keyword>
<dbReference type="RefSeq" id="WP_390227353.1">
    <property type="nucleotide sequence ID" value="NZ_JBHSCN010000002.1"/>
</dbReference>
<sequence length="485" mass="51807">MTRPWNRHQEQLFIDGVWVDPGSDSRIEVRNPADDSVIARIADGGLDDVELAVAAARRALAAWSASSRDERLGILHRMADAYERRIPDLGAAVMAEMGAPKRLAYGSQAEIGLIHIRDTIATLESFIFESTERNTTIRREPIGVCALITPWNWPLHQIMCKVGPALATGCTMVLKPSELAPLDAVIFAEVLEEAGVPAGVFNLLQGTGVRVGQALAAHPSVDLVSFTGSTRGGVAVAAAAAPTVKRVTQELGGKSPNLILEDADFERSVRDGVAFCYINSGQSCDAATRMLVPADRVDEAARIAADEARTFVTGDPAAEGTQLGPLVSRAQWERVQRLIEAGVDEGAELVEGGLGRPDGLENGWYARPTVFANVRNQMTIARTEIFGPVLSIIGYRTQEEAVAIANDTDYGLAAYVQSADPERIATVVRQLKAGQVRVNAASVDPLSPFGGYKQSGNGRENGGFGFDEYLETKAVVGYLPSPSAA</sequence>
<keyword evidence="5" id="KW-1185">Reference proteome</keyword>
<name>A0ABV8Q156_9MICO</name>
<gene>
    <name evidence="4" type="ORF">ACFOYW_01315</name>
</gene>
<evidence type="ECO:0000256" key="2">
    <source>
        <dbReference type="ARBA" id="ARBA00023002"/>
    </source>
</evidence>
<dbReference type="CDD" id="cd07138">
    <property type="entry name" value="ALDH_CddD_SSP0762"/>
    <property type="match status" value="1"/>
</dbReference>
<dbReference type="Gene3D" id="3.40.605.10">
    <property type="entry name" value="Aldehyde Dehydrogenase, Chain A, domain 1"/>
    <property type="match status" value="1"/>
</dbReference>
<dbReference type="EMBL" id="JBHSCN010000002">
    <property type="protein sequence ID" value="MFC4241996.1"/>
    <property type="molecule type" value="Genomic_DNA"/>
</dbReference>
<dbReference type="Gene3D" id="3.40.309.10">
    <property type="entry name" value="Aldehyde Dehydrogenase, Chain A, domain 2"/>
    <property type="match status" value="1"/>
</dbReference>
<evidence type="ECO:0000256" key="1">
    <source>
        <dbReference type="ARBA" id="ARBA00009986"/>
    </source>
</evidence>
<dbReference type="PANTHER" id="PTHR42804:SF1">
    <property type="entry name" value="ALDEHYDE DEHYDROGENASE-RELATED"/>
    <property type="match status" value="1"/>
</dbReference>
<organism evidence="4 5">
    <name type="scientific">Gryllotalpicola reticulitermitis</name>
    <dbReference type="NCBI Taxonomy" id="1184153"/>
    <lineage>
        <taxon>Bacteria</taxon>
        <taxon>Bacillati</taxon>
        <taxon>Actinomycetota</taxon>
        <taxon>Actinomycetes</taxon>
        <taxon>Micrococcales</taxon>
        <taxon>Microbacteriaceae</taxon>
        <taxon>Gryllotalpicola</taxon>
    </lineage>
</organism>
<comment type="caution">
    <text evidence="4">The sequence shown here is derived from an EMBL/GenBank/DDBJ whole genome shotgun (WGS) entry which is preliminary data.</text>
</comment>
<dbReference type="PANTHER" id="PTHR42804">
    <property type="entry name" value="ALDEHYDE DEHYDROGENASE"/>
    <property type="match status" value="1"/>
</dbReference>
<comment type="similarity">
    <text evidence="1">Belongs to the aldehyde dehydrogenase family.</text>
</comment>
<dbReference type="InterPro" id="IPR015590">
    <property type="entry name" value="Aldehyde_DH_dom"/>
</dbReference>
<reference evidence="5" key="1">
    <citation type="journal article" date="2019" name="Int. J. Syst. Evol. Microbiol.">
        <title>The Global Catalogue of Microorganisms (GCM) 10K type strain sequencing project: providing services to taxonomists for standard genome sequencing and annotation.</title>
        <authorList>
            <consortium name="The Broad Institute Genomics Platform"/>
            <consortium name="The Broad Institute Genome Sequencing Center for Infectious Disease"/>
            <person name="Wu L."/>
            <person name="Ma J."/>
        </authorList>
    </citation>
    <scope>NUCLEOTIDE SEQUENCE [LARGE SCALE GENOMIC DNA]</scope>
    <source>
        <strain evidence="5">CGMCC 1.10363</strain>
    </source>
</reference>
<dbReference type="Pfam" id="PF00171">
    <property type="entry name" value="Aldedh"/>
    <property type="match status" value="1"/>
</dbReference>
<dbReference type="Proteomes" id="UP001595900">
    <property type="component" value="Unassembled WGS sequence"/>
</dbReference>
<feature type="domain" description="Aldehyde dehydrogenase" evidence="3">
    <location>
        <begin position="18"/>
        <end position="475"/>
    </location>
</feature>